<name>A0ABT6DHF2_9BACT</name>
<evidence type="ECO:0000313" key="3">
    <source>
        <dbReference type="Proteomes" id="UP001152321"/>
    </source>
</evidence>
<proteinExistence type="predicted"/>
<evidence type="ECO:0000256" key="1">
    <source>
        <dbReference type="SAM" id="SignalP"/>
    </source>
</evidence>
<dbReference type="EMBL" id="JANRMI010000001">
    <property type="protein sequence ID" value="MDG0815344.1"/>
    <property type="molecule type" value="Genomic_DNA"/>
</dbReference>
<comment type="caution">
    <text evidence="2">The sequence shown here is derived from an EMBL/GenBank/DDBJ whole genome shotgun (WGS) entry which is preliminary data.</text>
</comment>
<dbReference type="RefSeq" id="WP_277576820.1">
    <property type="nucleotide sequence ID" value="NZ_JANRMI010000001.1"/>
</dbReference>
<sequence>MKFTALLFATLLGMSFTATPAQAGWDFLQPAKIIEKIRQQIAKQDIGVSIGLIDGEIFSGFSTALGYKLESEPSYIDGYYTRVDKYRLEAQVNPGDILEDNDSPIGFTIQQNTEIIFARQFKSQSDSLKAFPYTLKNLPLNAHKAIRNLQVGDFVALQAKLGIVFSVGASTEVNPALSLGGSTHVYLSGDFMIHIFRMENDKIRVKLITMRKKGVGANIDLDYARKFKIVGLRVIDRRIEKIVDLTPLSLGFGKSANDVFMLDYVFDLKNSQSSQSFDDLMSKKVRFKDLKVIDPTASRPELAEDLMTDMSGVEQIFNEDRDLPASQRRIDRIFKGSNTSLDSGSNFKLGLSIIKLKSGFLYSQNQLLNYDRNDREQKYLLDSYSRDFESKFLFGLFGDKTAQGTNVVFNATDSWAPASFVTYTGYRMVKMRSVSKRDFRHVQEEVKNTIPADQYAQIDWKNWDFSDGSFVNGYFRQQLFINPEALATLPVMSERAYKQAFIKYVTKAGEPARKGAAGRGHDSFSGWEDDYDSELMTIARSFVGVVSSLNDSTALYRHFKTLQAIPLWRERGVGFILSMIPPYRANSMVSYEMTFSSKGNEAIKFKFGTFPNEDLYKSLMYIQNIINNRSFDLRLITDENGEFKKN</sequence>
<reference evidence="2" key="1">
    <citation type="submission" date="2022-08" db="EMBL/GenBank/DDBJ databases">
        <title>Novel Bdellovibrio Species Isolated from Svalbard: Designation Bdellovibrio svalbardensis.</title>
        <authorList>
            <person name="Mitchell R.J."/>
            <person name="Choi S.Y."/>
        </authorList>
    </citation>
    <scope>NUCLEOTIDE SEQUENCE</scope>
    <source>
        <strain evidence="2">PAP01</strain>
    </source>
</reference>
<feature type="chain" id="PRO_5045761371" evidence="1">
    <location>
        <begin position="24"/>
        <end position="646"/>
    </location>
</feature>
<protein>
    <submittedName>
        <fullName evidence="2">Uncharacterized protein</fullName>
    </submittedName>
</protein>
<keyword evidence="1" id="KW-0732">Signal</keyword>
<organism evidence="2 3">
    <name type="scientific">Bdellovibrio svalbardensis</name>
    <dbReference type="NCBI Taxonomy" id="2972972"/>
    <lineage>
        <taxon>Bacteria</taxon>
        <taxon>Pseudomonadati</taxon>
        <taxon>Bdellovibrionota</taxon>
        <taxon>Bdellovibrionia</taxon>
        <taxon>Bdellovibrionales</taxon>
        <taxon>Pseudobdellovibrionaceae</taxon>
        <taxon>Bdellovibrio</taxon>
    </lineage>
</organism>
<gene>
    <name evidence="2" type="ORF">NWE73_03155</name>
</gene>
<keyword evidence="3" id="KW-1185">Reference proteome</keyword>
<accession>A0ABT6DHF2</accession>
<feature type="signal peptide" evidence="1">
    <location>
        <begin position="1"/>
        <end position="23"/>
    </location>
</feature>
<dbReference type="Proteomes" id="UP001152321">
    <property type="component" value="Unassembled WGS sequence"/>
</dbReference>
<evidence type="ECO:0000313" key="2">
    <source>
        <dbReference type="EMBL" id="MDG0815344.1"/>
    </source>
</evidence>